<protein>
    <submittedName>
        <fullName evidence="1">22531_t:CDS:1</fullName>
    </submittedName>
</protein>
<keyword evidence="2" id="KW-1185">Reference proteome</keyword>
<dbReference type="AlphaFoldDB" id="A0A9N9K8R0"/>
<reference evidence="1" key="1">
    <citation type="submission" date="2021-06" db="EMBL/GenBank/DDBJ databases">
        <authorList>
            <person name="Kallberg Y."/>
            <person name="Tangrot J."/>
            <person name="Rosling A."/>
        </authorList>
    </citation>
    <scope>NUCLEOTIDE SEQUENCE</scope>
    <source>
        <strain evidence="1">MA453B</strain>
    </source>
</reference>
<name>A0A9N9K8R0_9GLOM</name>
<gene>
    <name evidence="1" type="ORF">DERYTH_LOCUS26255</name>
</gene>
<accession>A0A9N9K8R0</accession>
<evidence type="ECO:0000313" key="1">
    <source>
        <dbReference type="EMBL" id="CAG8816242.1"/>
    </source>
</evidence>
<proteinExistence type="predicted"/>
<comment type="caution">
    <text evidence="1">The sequence shown here is derived from an EMBL/GenBank/DDBJ whole genome shotgun (WGS) entry which is preliminary data.</text>
</comment>
<dbReference type="Proteomes" id="UP000789405">
    <property type="component" value="Unassembled WGS sequence"/>
</dbReference>
<dbReference type="EMBL" id="CAJVPY010053638">
    <property type="protein sequence ID" value="CAG8816242.1"/>
    <property type="molecule type" value="Genomic_DNA"/>
</dbReference>
<sequence>EYSIQTLGNLPQDLQVLQKLLANLVLPMYMSSIVKAQLISRFFESSSLPCVGFEPQPLQL</sequence>
<evidence type="ECO:0000313" key="2">
    <source>
        <dbReference type="Proteomes" id="UP000789405"/>
    </source>
</evidence>
<organism evidence="1 2">
    <name type="scientific">Dentiscutata erythropus</name>
    <dbReference type="NCBI Taxonomy" id="1348616"/>
    <lineage>
        <taxon>Eukaryota</taxon>
        <taxon>Fungi</taxon>
        <taxon>Fungi incertae sedis</taxon>
        <taxon>Mucoromycota</taxon>
        <taxon>Glomeromycotina</taxon>
        <taxon>Glomeromycetes</taxon>
        <taxon>Diversisporales</taxon>
        <taxon>Gigasporaceae</taxon>
        <taxon>Dentiscutata</taxon>
    </lineage>
</organism>
<feature type="non-terminal residue" evidence="1">
    <location>
        <position position="1"/>
    </location>
</feature>